<evidence type="ECO:0000259" key="7">
    <source>
        <dbReference type="Pfam" id="PF00082"/>
    </source>
</evidence>
<keyword evidence="9" id="KW-1185">Reference proteome</keyword>
<dbReference type="InterPro" id="IPR050131">
    <property type="entry name" value="Peptidase_S8_subtilisin-like"/>
</dbReference>
<name>A0ABQ0G430_9PEZI</name>
<evidence type="ECO:0000313" key="8">
    <source>
        <dbReference type="EMBL" id="GAB1312491.1"/>
    </source>
</evidence>
<keyword evidence="4 5" id="KW-0720">Serine protease</keyword>
<evidence type="ECO:0000313" key="9">
    <source>
        <dbReference type="Proteomes" id="UP001628179"/>
    </source>
</evidence>
<dbReference type="RefSeq" id="XP_070914224.1">
    <property type="nucleotide sequence ID" value="XM_071058123.1"/>
</dbReference>
<dbReference type="InterPro" id="IPR000209">
    <property type="entry name" value="Peptidase_S8/S53_dom"/>
</dbReference>
<evidence type="ECO:0000256" key="1">
    <source>
        <dbReference type="ARBA" id="ARBA00011073"/>
    </source>
</evidence>
<sequence length="400" mass="44011">MSQDALPKRKRQWSELSDDDEDPKSDAKLTSANPTKKRDGKTASSGIHVEDVAFQTGGQITPTEWLEGLKRLSRSIGSRFPGGIQDTAIRIAILDTGVNSENRFFKSEVRRNRIKGQADFVPGSKSFKAANDTFGHGSLMAQVVIEAAPLADVYVARVAKDTESLSASRQGIIDAITWANKQEVDIISMSFGFPEVDDEIAFAIESARLVRGNAVIFLASAGNSAFEPEKFPACHPSVISIYATDCRGAFFFEPPATKTTAPAFGTFGDNLPDRFLKSYGPAICQPGSSIATAVAAAIAAMMLAYIKTLPFAGMDLQQQVRDSIEELKKRREEYRHLEKLRTVEGMTQLFERMAPNRVGRTRWINPLSFWMTRIPERIEKALSEVADDVRVAVAPWAGWA</sequence>
<dbReference type="InterPro" id="IPR036852">
    <property type="entry name" value="Peptidase_S8/S53_dom_sf"/>
</dbReference>
<keyword evidence="2 5" id="KW-0645">Protease</keyword>
<keyword evidence="3 5" id="KW-0378">Hydrolase</keyword>
<evidence type="ECO:0000256" key="5">
    <source>
        <dbReference type="PROSITE-ProRule" id="PRU01240"/>
    </source>
</evidence>
<dbReference type="PRINTS" id="PR00723">
    <property type="entry name" value="SUBTILISIN"/>
</dbReference>
<feature type="active site" description="Charge relay system" evidence="5">
    <location>
        <position position="95"/>
    </location>
</feature>
<feature type="active site" description="Charge relay system" evidence="5">
    <location>
        <position position="136"/>
    </location>
</feature>
<feature type="region of interest" description="Disordered" evidence="6">
    <location>
        <begin position="1"/>
        <end position="50"/>
    </location>
</feature>
<dbReference type="CDD" id="cd00306">
    <property type="entry name" value="Peptidases_S8_S53"/>
    <property type="match status" value="1"/>
</dbReference>
<dbReference type="PANTHER" id="PTHR43806:SF11">
    <property type="entry name" value="CEREVISIN-RELATED"/>
    <property type="match status" value="1"/>
</dbReference>
<comment type="caution">
    <text evidence="8">The sequence shown here is derived from an EMBL/GenBank/DDBJ whole genome shotgun (WGS) entry which is preliminary data.</text>
</comment>
<organism evidence="8 9">
    <name type="scientific">Madurella fahalii</name>
    <dbReference type="NCBI Taxonomy" id="1157608"/>
    <lineage>
        <taxon>Eukaryota</taxon>
        <taxon>Fungi</taxon>
        <taxon>Dikarya</taxon>
        <taxon>Ascomycota</taxon>
        <taxon>Pezizomycotina</taxon>
        <taxon>Sordariomycetes</taxon>
        <taxon>Sordariomycetidae</taxon>
        <taxon>Sordariales</taxon>
        <taxon>Sordariales incertae sedis</taxon>
        <taxon>Madurella</taxon>
    </lineage>
</organism>
<accession>A0ABQ0G430</accession>
<dbReference type="InterPro" id="IPR015500">
    <property type="entry name" value="Peptidase_S8_subtilisin-rel"/>
</dbReference>
<reference evidence="8 9" key="1">
    <citation type="submission" date="2024-09" db="EMBL/GenBank/DDBJ databases">
        <title>Itraconazole resistance in Madurella fahalii resulting from another homologue of gene encoding cytochrome P450 14-alpha sterol demethylase (CYP51).</title>
        <authorList>
            <person name="Yoshioka I."/>
            <person name="Fahal A.H."/>
            <person name="Kaneko S."/>
            <person name="Yaguchi T."/>
        </authorList>
    </citation>
    <scope>NUCLEOTIDE SEQUENCE [LARGE SCALE GENOMIC DNA]</scope>
    <source>
        <strain evidence="8 9">IFM 68171</strain>
    </source>
</reference>
<dbReference type="SUPFAM" id="SSF52743">
    <property type="entry name" value="Subtilisin-like"/>
    <property type="match status" value="1"/>
</dbReference>
<dbReference type="Gene3D" id="3.40.50.200">
    <property type="entry name" value="Peptidase S8/S53 domain"/>
    <property type="match status" value="1"/>
</dbReference>
<comment type="similarity">
    <text evidence="1 5">Belongs to the peptidase S8 family.</text>
</comment>
<gene>
    <name evidence="8" type="ORF">MFIFM68171_02701</name>
</gene>
<protein>
    <recommendedName>
        <fullName evidence="7">Peptidase S8/S53 domain-containing protein</fullName>
    </recommendedName>
</protein>
<dbReference type="GeneID" id="98173446"/>
<feature type="domain" description="Peptidase S8/S53" evidence="7">
    <location>
        <begin position="88"/>
        <end position="318"/>
    </location>
</feature>
<evidence type="ECO:0000256" key="3">
    <source>
        <dbReference type="ARBA" id="ARBA00022801"/>
    </source>
</evidence>
<dbReference type="PROSITE" id="PS51892">
    <property type="entry name" value="SUBTILASE"/>
    <property type="match status" value="1"/>
</dbReference>
<feature type="active site" description="Charge relay system" evidence="5">
    <location>
        <position position="289"/>
    </location>
</feature>
<dbReference type="Pfam" id="PF00082">
    <property type="entry name" value="Peptidase_S8"/>
    <property type="match status" value="1"/>
</dbReference>
<evidence type="ECO:0000256" key="4">
    <source>
        <dbReference type="ARBA" id="ARBA00022825"/>
    </source>
</evidence>
<proteinExistence type="inferred from homology"/>
<dbReference type="EMBL" id="BAAFSV010000001">
    <property type="protein sequence ID" value="GAB1312491.1"/>
    <property type="molecule type" value="Genomic_DNA"/>
</dbReference>
<dbReference type="Proteomes" id="UP001628179">
    <property type="component" value="Unassembled WGS sequence"/>
</dbReference>
<evidence type="ECO:0000256" key="2">
    <source>
        <dbReference type="ARBA" id="ARBA00022670"/>
    </source>
</evidence>
<dbReference type="PANTHER" id="PTHR43806">
    <property type="entry name" value="PEPTIDASE S8"/>
    <property type="match status" value="1"/>
</dbReference>
<evidence type="ECO:0000256" key="6">
    <source>
        <dbReference type="SAM" id="MobiDB-lite"/>
    </source>
</evidence>